<reference evidence="1" key="1">
    <citation type="journal article" date="2023" name="bioRxiv">
        <title>Scaffold-level genome assemblies of two parasitoid biocontrol wasps reveal the parthenogenesis mechanism and an associated novel virus.</title>
        <authorList>
            <person name="Inwood S."/>
            <person name="Skelly J."/>
            <person name="Guhlin J."/>
            <person name="Harrop T."/>
            <person name="Goldson S."/>
            <person name="Dearden P."/>
        </authorList>
    </citation>
    <scope>NUCLEOTIDE SEQUENCE</scope>
    <source>
        <strain evidence="1">Irish</strain>
        <tissue evidence="1">Whole body</tissue>
    </source>
</reference>
<sequence>MLPNITVSEKNTKNLFSRPLTVINFFNRHAIHRDFLEFICNDVIKGVPSISQLTNRKFQKLADMSKPFKKRLNYIKDEWRSSTGNVIEAVIKSWLQHAGDRLRQKNN</sequence>
<dbReference type="EMBL" id="JAQQBS010001423">
    <property type="protein sequence ID" value="KAK0160347.1"/>
    <property type="molecule type" value="Genomic_DNA"/>
</dbReference>
<accession>A0AA39C9Y2</accession>
<dbReference type="AlphaFoldDB" id="A0AA39C9Y2"/>
<protein>
    <submittedName>
        <fullName evidence="1">Uncharacterized protein</fullName>
    </submittedName>
</protein>
<evidence type="ECO:0000313" key="1">
    <source>
        <dbReference type="EMBL" id="KAK0160347.1"/>
    </source>
</evidence>
<name>A0AA39C9Y2_9HYME</name>
<dbReference type="Proteomes" id="UP001168990">
    <property type="component" value="Unassembled WGS sequence"/>
</dbReference>
<keyword evidence="2" id="KW-1185">Reference proteome</keyword>
<proteinExistence type="predicted"/>
<organism evidence="1 2">
    <name type="scientific">Microctonus aethiopoides</name>
    <dbReference type="NCBI Taxonomy" id="144406"/>
    <lineage>
        <taxon>Eukaryota</taxon>
        <taxon>Metazoa</taxon>
        <taxon>Ecdysozoa</taxon>
        <taxon>Arthropoda</taxon>
        <taxon>Hexapoda</taxon>
        <taxon>Insecta</taxon>
        <taxon>Pterygota</taxon>
        <taxon>Neoptera</taxon>
        <taxon>Endopterygota</taxon>
        <taxon>Hymenoptera</taxon>
        <taxon>Apocrita</taxon>
        <taxon>Ichneumonoidea</taxon>
        <taxon>Braconidae</taxon>
        <taxon>Euphorinae</taxon>
        <taxon>Microctonus</taxon>
    </lineage>
</organism>
<evidence type="ECO:0000313" key="2">
    <source>
        <dbReference type="Proteomes" id="UP001168990"/>
    </source>
</evidence>
<gene>
    <name evidence="1" type="ORF">PV328_007769</name>
</gene>
<reference evidence="1" key="2">
    <citation type="submission" date="2023-03" db="EMBL/GenBank/DDBJ databases">
        <authorList>
            <person name="Inwood S.N."/>
            <person name="Skelly J.G."/>
            <person name="Guhlin J."/>
            <person name="Harrop T.W.R."/>
            <person name="Goldson S.G."/>
            <person name="Dearden P.K."/>
        </authorList>
    </citation>
    <scope>NUCLEOTIDE SEQUENCE</scope>
    <source>
        <strain evidence="1">Irish</strain>
        <tissue evidence="1">Whole body</tissue>
    </source>
</reference>
<comment type="caution">
    <text evidence="1">The sequence shown here is derived from an EMBL/GenBank/DDBJ whole genome shotgun (WGS) entry which is preliminary data.</text>
</comment>